<evidence type="ECO:0000313" key="3">
    <source>
        <dbReference type="Proteomes" id="UP000229044"/>
    </source>
</evidence>
<protein>
    <submittedName>
        <fullName evidence="2">Conjugal transfer protein TraN</fullName>
    </submittedName>
</protein>
<keyword evidence="3" id="KW-1185">Reference proteome</keyword>
<dbReference type="RefSeq" id="WP_099619984.1">
    <property type="nucleotide sequence ID" value="NZ_KZ319345.1"/>
</dbReference>
<sequence>MDRWILLVLIGLLPGFVSADPASVTEAETTVGNARSSYGSAEAIQQNFTTPLMSADAMKTFDDQSFDANLGCSGSQKFLEIFVAPSASGDIGTLTVSQDSDLDGTIDRVFTPGVPVSGVCANGAVSCNAGTWDNCSGLSWVVNGSGEIGMTPIPLNKLGGCYCVNNSCGTGLVMSNLDKVLNDLGGGATGALTSQMDYLTVSEVGVTGPMIKFYAQKAGDCAAGSPMLKAYNSTPGNLASDAFSASAADPEFNLITTSPAATADPVQIKSCQITRNVPVEEVTLNDIIEYAGGSGNIFPCGPDCLQLSLGQVGDNYWAGSCKMYERQVQFNVLDPSRILEAKINYAKFDDWMQIYADADLLWNGPYGNWTGTGRPPGACELSTNWVRSPNVDFKSYLTGGPVDFKIRVEVTGNGEGYALAKIKVDTDCKLKPDTISNSCSAYQSDPECTLMEEQVDGVWTYQNFVNTGLTPLPSTQVINGSTCSFTPTRPWWQKTRKYRCQVTGTYDFDDALERADNVQASTTNTGYQDYLKQSNGSVLTPTESLSVLEEVSVPACTQACKTRKPRLATDAVQNGVVQENRTDPNTFDYFFHECSAGVCPAGPGETVVQSCGCLNEFAEAAATLQAVRQASRDTICSSGTANPL</sequence>
<dbReference type="EMBL" id="NTFI01000013">
    <property type="protein sequence ID" value="PHQ23603.1"/>
    <property type="molecule type" value="Genomic_DNA"/>
</dbReference>
<evidence type="ECO:0000313" key="2">
    <source>
        <dbReference type="EMBL" id="PHQ23603.1"/>
    </source>
</evidence>
<name>A0A2G1VA22_9GAMM</name>
<reference evidence="2 3" key="1">
    <citation type="submission" date="2017-09" db="EMBL/GenBank/DDBJ databases">
        <title>The draft genome sequences of Marinobacter guineae M3B.</title>
        <authorList>
            <person name="Cao J."/>
        </authorList>
    </citation>
    <scope>NUCLEOTIDE SEQUENCE [LARGE SCALE GENOMIC DNA]</scope>
    <source>
        <strain evidence="2 3">M3B</strain>
    </source>
</reference>
<evidence type="ECO:0000256" key="1">
    <source>
        <dbReference type="SAM" id="SignalP"/>
    </source>
</evidence>
<comment type="caution">
    <text evidence="2">The sequence shown here is derived from an EMBL/GenBank/DDBJ whole genome shotgun (WGS) entry which is preliminary data.</text>
</comment>
<keyword evidence="1" id="KW-0732">Signal</keyword>
<dbReference type="Proteomes" id="UP000229044">
    <property type="component" value="Unassembled WGS sequence"/>
</dbReference>
<gene>
    <name evidence="2" type="ORF">CLH62_20185</name>
</gene>
<feature type="signal peptide" evidence="1">
    <location>
        <begin position="1"/>
        <end position="19"/>
    </location>
</feature>
<dbReference type="OrthoDB" id="5297981at2"/>
<feature type="chain" id="PRO_5013625852" evidence="1">
    <location>
        <begin position="20"/>
        <end position="644"/>
    </location>
</feature>
<organism evidence="2 3">
    <name type="scientific">Marinobacter guineae</name>
    <dbReference type="NCBI Taxonomy" id="432303"/>
    <lineage>
        <taxon>Bacteria</taxon>
        <taxon>Pseudomonadati</taxon>
        <taxon>Pseudomonadota</taxon>
        <taxon>Gammaproteobacteria</taxon>
        <taxon>Pseudomonadales</taxon>
        <taxon>Marinobacteraceae</taxon>
        <taxon>Marinobacter</taxon>
    </lineage>
</organism>
<accession>A0A2G1VA22</accession>
<dbReference type="AlphaFoldDB" id="A0A2G1VA22"/>
<proteinExistence type="predicted"/>